<sequence length="347" mass="38883">MAPRIQTFAWRLLRKALPTGKRASRYSKHINESCSRCGNLEDEMHIFFLCPFSKAAWYCYPWFIKIELIAEHHPSIPDLIKALLASQHPQLNCTNLYTFLWCLWKARNDTLFCRKVCKPSQVFAAANAIMIGAAMEIKEMTIQQMNDLPRDKQQGMQPSSQLQEVTNSTTTAIYCDAAWEKQIGNDRNQAGIGITINMQGNQHLKQIHIAALSPPASSPLQAETYGLLLATKLAHLLQVQDPQYFTDCLVLASTARAPSVFAAPGHWENRHLLAEIQASPSFDASRITHVRRCDNVKADHLARLALRIQNRTLAIRCLGSEADSCPARDILSVSSVNPFTLLSVKCV</sequence>
<reference evidence="1" key="1">
    <citation type="submission" date="2021-05" db="EMBL/GenBank/DDBJ databases">
        <authorList>
            <person name="Scholz U."/>
            <person name="Mascher M."/>
            <person name="Fiebig A."/>
        </authorList>
    </citation>
    <scope>NUCLEOTIDE SEQUENCE [LARGE SCALE GENOMIC DNA]</scope>
</reference>
<proteinExistence type="predicted"/>
<accession>A0ACD5Y7N7</accession>
<evidence type="ECO:0000313" key="2">
    <source>
        <dbReference type="Proteomes" id="UP001732700"/>
    </source>
</evidence>
<name>A0ACD5Y7N7_AVESA</name>
<dbReference type="Proteomes" id="UP001732700">
    <property type="component" value="Chromosome 5C"/>
</dbReference>
<dbReference type="EnsemblPlants" id="AVESA.00010b.r2.5CG0925570.1">
    <property type="protein sequence ID" value="AVESA.00010b.r2.5CG0925570.1.CDS.1"/>
    <property type="gene ID" value="AVESA.00010b.r2.5CG0925570"/>
</dbReference>
<reference evidence="1" key="2">
    <citation type="submission" date="2025-09" db="UniProtKB">
        <authorList>
            <consortium name="EnsemblPlants"/>
        </authorList>
    </citation>
    <scope>IDENTIFICATION</scope>
</reference>
<evidence type="ECO:0000313" key="1">
    <source>
        <dbReference type="EnsemblPlants" id="AVESA.00010b.r2.5CG0925570.1.CDS.1"/>
    </source>
</evidence>
<organism evidence="1 2">
    <name type="scientific">Avena sativa</name>
    <name type="common">Oat</name>
    <dbReference type="NCBI Taxonomy" id="4498"/>
    <lineage>
        <taxon>Eukaryota</taxon>
        <taxon>Viridiplantae</taxon>
        <taxon>Streptophyta</taxon>
        <taxon>Embryophyta</taxon>
        <taxon>Tracheophyta</taxon>
        <taxon>Spermatophyta</taxon>
        <taxon>Magnoliopsida</taxon>
        <taxon>Liliopsida</taxon>
        <taxon>Poales</taxon>
        <taxon>Poaceae</taxon>
        <taxon>BOP clade</taxon>
        <taxon>Pooideae</taxon>
        <taxon>Poodae</taxon>
        <taxon>Poeae</taxon>
        <taxon>Poeae Chloroplast Group 1 (Aveneae type)</taxon>
        <taxon>Aveninae</taxon>
        <taxon>Avena</taxon>
    </lineage>
</organism>
<keyword evidence="2" id="KW-1185">Reference proteome</keyword>
<protein>
    <submittedName>
        <fullName evidence="1">Uncharacterized protein</fullName>
    </submittedName>
</protein>